<organism evidence="3 4">
    <name type="scientific">Pseudoalteromonas aliena SW19</name>
    <dbReference type="NCBI Taxonomy" id="1314866"/>
    <lineage>
        <taxon>Bacteria</taxon>
        <taxon>Pseudomonadati</taxon>
        <taxon>Pseudomonadota</taxon>
        <taxon>Gammaproteobacteria</taxon>
        <taxon>Alteromonadales</taxon>
        <taxon>Pseudoalteromonadaceae</taxon>
        <taxon>Pseudoalteromonas</taxon>
    </lineage>
</organism>
<protein>
    <recommendedName>
        <fullName evidence="5">Lipopolysaccharide N-acetylmannosaminouronosyltransferase</fullName>
    </recommendedName>
</protein>
<name>A0ABR9E2C8_9GAMM</name>
<gene>
    <name evidence="3" type="ORF">PALI_a2592</name>
</gene>
<evidence type="ECO:0000313" key="3">
    <source>
        <dbReference type="EMBL" id="MBE0360583.1"/>
    </source>
</evidence>
<evidence type="ECO:0000256" key="2">
    <source>
        <dbReference type="ARBA" id="ARBA00022679"/>
    </source>
</evidence>
<reference evidence="3 4" key="1">
    <citation type="submission" date="2015-06" db="EMBL/GenBank/DDBJ databases">
        <title>Genome sequence of Pseudoalteromonas aliena.</title>
        <authorList>
            <person name="Xie B.-B."/>
            <person name="Rong J.-C."/>
            <person name="Qin Q.-L."/>
            <person name="Zhang Y.-Z."/>
        </authorList>
    </citation>
    <scope>NUCLEOTIDE SEQUENCE [LARGE SCALE GENOMIC DNA]</scope>
    <source>
        <strain evidence="3 4">SW19</strain>
    </source>
</reference>
<dbReference type="CDD" id="cd06533">
    <property type="entry name" value="Glyco_transf_WecG_TagA"/>
    <property type="match status" value="1"/>
</dbReference>
<proteinExistence type="predicted"/>
<dbReference type="InterPro" id="IPR004629">
    <property type="entry name" value="WecG_TagA_CpsF"/>
</dbReference>
<dbReference type="PANTHER" id="PTHR34136:SF1">
    <property type="entry name" value="UDP-N-ACETYL-D-MANNOSAMINURONIC ACID TRANSFERASE"/>
    <property type="match status" value="1"/>
</dbReference>
<keyword evidence="1" id="KW-0328">Glycosyltransferase</keyword>
<dbReference type="RefSeq" id="WP_193156226.1">
    <property type="nucleotide sequence ID" value="NZ_AQGU01000027.1"/>
</dbReference>
<evidence type="ECO:0000313" key="4">
    <source>
        <dbReference type="Proteomes" id="UP000648482"/>
    </source>
</evidence>
<comment type="caution">
    <text evidence="3">The sequence shown here is derived from an EMBL/GenBank/DDBJ whole genome shotgun (WGS) entry which is preliminary data.</text>
</comment>
<dbReference type="NCBIfam" id="TIGR00696">
    <property type="entry name" value="wecG_tagA_cpsF"/>
    <property type="match status" value="1"/>
</dbReference>
<dbReference type="Proteomes" id="UP000648482">
    <property type="component" value="Unassembled WGS sequence"/>
</dbReference>
<dbReference type="EMBL" id="AQGU01000027">
    <property type="protein sequence ID" value="MBE0360583.1"/>
    <property type="molecule type" value="Genomic_DNA"/>
</dbReference>
<dbReference type="PANTHER" id="PTHR34136">
    <property type="match status" value="1"/>
</dbReference>
<keyword evidence="2" id="KW-0808">Transferase</keyword>
<accession>A0ABR9E2C8</accession>
<evidence type="ECO:0008006" key="5">
    <source>
        <dbReference type="Google" id="ProtNLM"/>
    </source>
</evidence>
<sequence length="240" mass="26705">MINKVNVGGIDVAAYQSIDELINSSILTIEGVQPGVGIAINPEKIMAAKKDPLLMSILQSATLRYPDGVGVSYVMSRRLNSKVARIPGCELWERLMVRSIEQQTPVFLLGATQSTVSQTSEKLIALGVNVVGCKDGYFTKEQQQSVIDEIVDSGAKIVSVALGSPRQELFIFECLKYAPNTFFMGVGGTYDVFTNKVKRAPHFFRALNLEWLFRLLSQPSRLLRQGNLVKYVYYYLTKKV</sequence>
<evidence type="ECO:0000256" key="1">
    <source>
        <dbReference type="ARBA" id="ARBA00022676"/>
    </source>
</evidence>
<keyword evidence="4" id="KW-1185">Reference proteome</keyword>
<dbReference type="Pfam" id="PF03808">
    <property type="entry name" value="Glyco_tran_WecG"/>
    <property type="match status" value="1"/>
</dbReference>